<feature type="transmembrane region" description="Helical" evidence="8">
    <location>
        <begin position="34"/>
        <end position="56"/>
    </location>
</feature>
<name>A0A085WAR4_9BACT</name>
<dbReference type="PRINTS" id="PR01165">
    <property type="entry name" value="CYCOXIDASEI"/>
</dbReference>
<dbReference type="Pfam" id="PF00115">
    <property type="entry name" value="COX1"/>
    <property type="match status" value="1"/>
</dbReference>
<dbReference type="GO" id="GO:0015990">
    <property type="term" value="P:electron transport coupled proton transport"/>
    <property type="evidence" value="ECO:0007669"/>
    <property type="project" value="TreeGrafter"/>
</dbReference>
<dbReference type="PROSITE" id="PS00077">
    <property type="entry name" value="COX1_CUB"/>
    <property type="match status" value="1"/>
</dbReference>
<comment type="subcellular location">
    <subcellularLocation>
        <location evidence="1">Membrane</location>
        <topology evidence="1">Multi-pass membrane protein</topology>
    </subcellularLocation>
</comment>
<reference evidence="10 11" key="1">
    <citation type="submission" date="2014-04" db="EMBL/GenBank/DDBJ databases">
        <title>Genome assembly of Hyalangium minutum DSM 14724.</title>
        <authorList>
            <person name="Sharma G."/>
            <person name="Subramanian S."/>
        </authorList>
    </citation>
    <scope>NUCLEOTIDE SEQUENCE [LARGE SCALE GENOMIC DNA]</scope>
    <source>
        <strain evidence="10 11">DSM 14724</strain>
    </source>
</reference>
<dbReference type="InterPro" id="IPR023616">
    <property type="entry name" value="Cyt_c_oxase-like_su1_dom"/>
</dbReference>
<keyword evidence="3 6" id="KW-0812">Transmembrane</keyword>
<dbReference type="GO" id="GO:0009060">
    <property type="term" value="P:aerobic respiration"/>
    <property type="evidence" value="ECO:0007669"/>
    <property type="project" value="InterPro"/>
</dbReference>
<dbReference type="Gene3D" id="1.20.210.10">
    <property type="entry name" value="Cytochrome c oxidase-like, subunit I domain"/>
    <property type="match status" value="1"/>
</dbReference>
<dbReference type="RefSeq" id="WP_044193738.1">
    <property type="nucleotide sequence ID" value="NZ_JMCB01000013.1"/>
</dbReference>
<keyword evidence="4 8" id="KW-1133">Transmembrane helix</keyword>
<feature type="transmembrane region" description="Helical" evidence="8">
    <location>
        <begin position="250"/>
        <end position="270"/>
    </location>
</feature>
<dbReference type="AlphaFoldDB" id="A0A085WAR4"/>
<keyword evidence="5 8" id="KW-0472">Membrane</keyword>
<keyword evidence="6" id="KW-0408">Iron</keyword>
<evidence type="ECO:0000256" key="6">
    <source>
        <dbReference type="RuleBase" id="RU000370"/>
    </source>
</evidence>
<evidence type="ECO:0000256" key="1">
    <source>
        <dbReference type="ARBA" id="ARBA00004141"/>
    </source>
</evidence>
<dbReference type="GO" id="GO:0022904">
    <property type="term" value="P:respiratory electron transport chain"/>
    <property type="evidence" value="ECO:0007669"/>
    <property type="project" value="TreeGrafter"/>
</dbReference>
<protein>
    <submittedName>
        <fullName evidence="10">Cytochrome c oxidase polypeptide I</fullName>
    </submittedName>
</protein>
<keyword evidence="11" id="KW-1185">Reference proteome</keyword>
<dbReference type="OrthoDB" id="9803294at2"/>
<evidence type="ECO:0000256" key="7">
    <source>
        <dbReference type="SAM" id="MobiDB-lite"/>
    </source>
</evidence>
<feature type="transmembrane region" description="Helical" evidence="8">
    <location>
        <begin position="385"/>
        <end position="411"/>
    </location>
</feature>
<dbReference type="PANTHER" id="PTHR10422">
    <property type="entry name" value="CYTOCHROME C OXIDASE SUBUNIT 1"/>
    <property type="match status" value="1"/>
</dbReference>
<evidence type="ECO:0000256" key="8">
    <source>
        <dbReference type="SAM" id="Phobius"/>
    </source>
</evidence>
<feature type="domain" description="Cytochrome oxidase subunit I profile" evidence="9">
    <location>
        <begin position="17"/>
        <end position="525"/>
    </location>
</feature>
<feature type="region of interest" description="Disordered" evidence="7">
    <location>
        <begin position="513"/>
        <end position="545"/>
    </location>
</feature>
<dbReference type="STRING" id="394096.DB31_1795"/>
<dbReference type="SUPFAM" id="SSF81442">
    <property type="entry name" value="Cytochrome c oxidase subunit I-like"/>
    <property type="match status" value="1"/>
</dbReference>
<keyword evidence="2 6" id="KW-0679">Respiratory chain</keyword>
<evidence type="ECO:0000256" key="2">
    <source>
        <dbReference type="ARBA" id="ARBA00022660"/>
    </source>
</evidence>
<feature type="transmembrane region" description="Helical" evidence="8">
    <location>
        <begin position="308"/>
        <end position="332"/>
    </location>
</feature>
<dbReference type="PATRIC" id="fig|394096.3.peg.6131"/>
<dbReference type="Proteomes" id="UP000028725">
    <property type="component" value="Unassembled WGS sequence"/>
</dbReference>
<evidence type="ECO:0000313" key="11">
    <source>
        <dbReference type="Proteomes" id="UP000028725"/>
    </source>
</evidence>
<dbReference type="EMBL" id="JMCB01000013">
    <property type="protein sequence ID" value="KFE64777.1"/>
    <property type="molecule type" value="Genomic_DNA"/>
</dbReference>
<comment type="similarity">
    <text evidence="6">Belongs to the heme-copper respiratory oxidase family.</text>
</comment>
<dbReference type="PANTHER" id="PTHR10422:SF18">
    <property type="entry name" value="CYTOCHROME C OXIDASE SUBUNIT 1"/>
    <property type="match status" value="1"/>
</dbReference>
<feature type="transmembrane region" description="Helical" evidence="8">
    <location>
        <begin position="198"/>
        <end position="226"/>
    </location>
</feature>
<evidence type="ECO:0000259" key="9">
    <source>
        <dbReference type="PROSITE" id="PS50855"/>
    </source>
</evidence>
<feature type="transmembrane region" description="Helical" evidence="8">
    <location>
        <begin position="464"/>
        <end position="488"/>
    </location>
</feature>
<evidence type="ECO:0000256" key="4">
    <source>
        <dbReference type="ARBA" id="ARBA00022989"/>
    </source>
</evidence>
<dbReference type="GO" id="GO:0004129">
    <property type="term" value="F:cytochrome-c oxidase activity"/>
    <property type="evidence" value="ECO:0007669"/>
    <property type="project" value="InterPro"/>
</dbReference>
<dbReference type="InterPro" id="IPR000883">
    <property type="entry name" value="Cyt_C_Oxase_1"/>
</dbReference>
<dbReference type="GO" id="GO:0016020">
    <property type="term" value="C:membrane"/>
    <property type="evidence" value="ECO:0007669"/>
    <property type="project" value="UniProtKB-SubCell"/>
</dbReference>
<evidence type="ECO:0000256" key="3">
    <source>
        <dbReference type="ARBA" id="ARBA00022692"/>
    </source>
</evidence>
<feature type="transmembrane region" description="Helical" evidence="8">
    <location>
        <begin position="76"/>
        <end position="104"/>
    </location>
</feature>
<feature type="transmembrane region" description="Helical" evidence="8">
    <location>
        <begin position="116"/>
        <end position="136"/>
    </location>
</feature>
<comment type="caution">
    <text evidence="10">The sequence shown here is derived from an EMBL/GenBank/DDBJ whole genome shotgun (WGS) entry which is preliminary data.</text>
</comment>
<feature type="transmembrane region" description="Helical" evidence="8">
    <location>
        <begin position="156"/>
        <end position="177"/>
    </location>
</feature>
<dbReference type="InterPro" id="IPR023615">
    <property type="entry name" value="Cyt_c_Oxase_su1_BS"/>
</dbReference>
<proteinExistence type="inferred from homology"/>
<feature type="transmembrane region" description="Helical" evidence="8">
    <location>
        <begin position="423"/>
        <end position="444"/>
    </location>
</feature>
<dbReference type="PROSITE" id="PS50855">
    <property type="entry name" value="COX1"/>
    <property type="match status" value="1"/>
</dbReference>
<sequence>MSLPSAEPRLPERHYLNAERGLWSWLTTHDHKRIGLMFLGMLLLMFLLGGIYALALRIELLTPGETIMGRLAYNRAFTLHGVVMVWLFLIPSIPSAFGNFLLPLMIGAKDVAFPRLNLASLYLYVLGAAITLWGMFEGGADTGWTFYTPYSTATGTAVLPVLLGVFVVGFSTILTGVNFITTVHTMRAPGITWMKVPLFVWAIYGTAVIQVLATPVLGMVLVLVMLERVAGLGIFDPARGGDPLLYQHLFWFYSHPAVYIMILPGMGVVSEAVCAFSRKNPFSYRVLVLSTVGIAFVGFLTWGHHMFVSGASVLGAGAFSILSMLVAIFTALKIFTWLGTMYRGSIWITAPFVYVLGFIFLLFFGGMSGVAVAVTSADIHWHDTYFVVAHFHFIMVGASLMAFLSGLHYWFPKMFGRRYPEAVGIGTAVLIIFGFIATFLPQFLLGNMGMPRRYADYPERFQSLHVASTAGASLLGFGFLIIAIYLGWSLRHGRVAGRNPWESRGYEWLSESPPPESNFHEPMVFTDPPHDYSKPGVEPEVGRAA</sequence>
<keyword evidence="6" id="KW-0349">Heme</keyword>
<feature type="transmembrane region" description="Helical" evidence="8">
    <location>
        <begin position="282"/>
        <end position="302"/>
    </location>
</feature>
<organism evidence="10 11">
    <name type="scientific">Hyalangium minutum</name>
    <dbReference type="NCBI Taxonomy" id="394096"/>
    <lineage>
        <taxon>Bacteria</taxon>
        <taxon>Pseudomonadati</taxon>
        <taxon>Myxococcota</taxon>
        <taxon>Myxococcia</taxon>
        <taxon>Myxococcales</taxon>
        <taxon>Cystobacterineae</taxon>
        <taxon>Archangiaceae</taxon>
        <taxon>Hyalangium</taxon>
    </lineage>
</organism>
<keyword evidence="6" id="KW-0813">Transport</keyword>
<accession>A0A085WAR4</accession>
<evidence type="ECO:0000256" key="5">
    <source>
        <dbReference type="ARBA" id="ARBA00023136"/>
    </source>
</evidence>
<keyword evidence="6" id="KW-0479">Metal-binding</keyword>
<feature type="transmembrane region" description="Helical" evidence="8">
    <location>
        <begin position="344"/>
        <end position="365"/>
    </location>
</feature>
<evidence type="ECO:0000313" key="10">
    <source>
        <dbReference type="EMBL" id="KFE64777.1"/>
    </source>
</evidence>
<dbReference type="GO" id="GO:0020037">
    <property type="term" value="F:heme binding"/>
    <property type="evidence" value="ECO:0007669"/>
    <property type="project" value="InterPro"/>
</dbReference>
<dbReference type="InterPro" id="IPR036927">
    <property type="entry name" value="Cyt_c_oxase-like_su1_sf"/>
</dbReference>
<gene>
    <name evidence="10" type="ORF">DB31_1795</name>
</gene>
<keyword evidence="6" id="KW-0249">Electron transport</keyword>